<reference evidence="2 3" key="1">
    <citation type="journal article" date="2020" name="ISME J.">
        <title>Uncovering the hidden diversity of litter-decomposition mechanisms in mushroom-forming fungi.</title>
        <authorList>
            <person name="Floudas D."/>
            <person name="Bentzer J."/>
            <person name="Ahren D."/>
            <person name="Johansson T."/>
            <person name="Persson P."/>
            <person name="Tunlid A."/>
        </authorList>
    </citation>
    <scope>NUCLEOTIDE SEQUENCE [LARGE SCALE GENOMIC DNA]</scope>
    <source>
        <strain evidence="2 3">CBS 661.87</strain>
    </source>
</reference>
<feature type="compositionally biased region" description="Low complexity" evidence="1">
    <location>
        <begin position="483"/>
        <end position="496"/>
    </location>
</feature>
<sequence length="509" mass="56356">MTSTLAPPSGLCHHSTLPRCIPRPRRHHQTIARLLCGSWTMTTAMSRRYWDTRSIKQGIKYDSPQSALDIPAFIEFHGLIVDKILDPLDSLKCSMSSVTGKKKPDKLKPPSQTIEKSDDLFRVVSAAALCSMRRFDGATRLWITFRACEASLKSKILNALLLPATASQALEGLEYLLNHEFYASPSCLSLRVSPYYRHRFLCPCCRYLTSMPPSVIPRRTTKLIKEAQGREGQTKTGTGPRRARAVGAGVVTEGAATAWRCCQLGMIVGLELLPDRKEKGCADAGVLLAHFAAAAAASKYEDGGIEMGMEIVDGLALSPSPYPLVSTSAEPPLPYSSPSKLVVVFPPACVPSQDGADRAMYSWQGLADVHDNDDNNNNYKLYFNNNFQNVDPLHQPNLHHHYNLIQSWAHQRACRAFLIHYLEWPGFLYWEKSNYKVSYDQRMAGDNWDDSSNDDEASPASMGPELANLFPLTSAPTRKRSPPRTATRTAPSPSRTLIGDYAFGEYNGG</sequence>
<organism evidence="2 3">
    <name type="scientific">Tricholomella constricta</name>
    <dbReference type="NCBI Taxonomy" id="117010"/>
    <lineage>
        <taxon>Eukaryota</taxon>
        <taxon>Fungi</taxon>
        <taxon>Dikarya</taxon>
        <taxon>Basidiomycota</taxon>
        <taxon>Agaricomycotina</taxon>
        <taxon>Agaricomycetes</taxon>
        <taxon>Agaricomycetidae</taxon>
        <taxon>Agaricales</taxon>
        <taxon>Tricholomatineae</taxon>
        <taxon>Lyophyllaceae</taxon>
        <taxon>Tricholomella</taxon>
    </lineage>
</organism>
<accession>A0A8H5H4R5</accession>
<gene>
    <name evidence="2" type="ORF">D9615_007783</name>
</gene>
<proteinExistence type="predicted"/>
<keyword evidence="3" id="KW-1185">Reference proteome</keyword>
<evidence type="ECO:0000313" key="2">
    <source>
        <dbReference type="EMBL" id="KAF5376664.1"/>
    </source>
</evidence>
<name>A0A8H5H4R5_9AGAR</name>
<feature type="compositionally biased region" description="Acidic residues" evidence="1">
    <location>
        <begin position="447"/>
        <end position="457"/>
    </location>
</feature>
<feature type="region of interest" description="Disordered" evidence="1">
    <location>
        <begin position="446"/>
        <end position="499"/>
    </location>
</feature>
<dbReference type="EMBL" id="JAACJP010000027">
    <property type="protein sequence ID" value="KAF5376664.1"/>
    <property type="molecule type" value="Genomic_DNA"/>
</dbReference>
<dbReference type="AlphaFoldDB" id="A0A8H5H4R5"/>
<evidence type="ECO:0000313" key="3">
    <source>
        <dbReference type="Proteomes" id="UP000565441"/>
    </source>
</evidence>
<protein>
    <submittedName>
        <fullName evidence="2">Uncharacterized protein</fullName>
    </submittedName>
</protein>
<evidence type="ECO:0000256" key="1">
    <source>
        <dbReference type="SAM" id="MobiDB-lite"/>
    </source>
</evidence>
<comment type="caution">
    <text evidence="2">The sequence shown here is derived from an EMBL/GenBank/DDBJ whole genome shotgun (WGS) entry which is preliminary data.</text>
</comment>
<dbReference type="OrthoDB" id="67700at2759"/>
<dbReference type="Proteomes" id="UP000565441">
    <property type="component" value="Unassembled WGS sequence"/>
</dbReference>